<reference evidence="3" key="1">
    <citation type="submission" date="2013-01" db="EMBL/GenBank/DDBJ databases">
        <title>Draft Genome Sequence of a Mulberry Tree, Morus notabilis C.K. Schneid.</title>
        <authorList>
            <person name="He N."/>
            <person name="Zhao S."/>
        </authorList>
    </citation>
    <scope>NUCLEOTIDE SEQUENCE</scope>
</reference>
<accession>W9QRY3</accession>
<organism evidence="2 3">
    <name type="scientific">Morus notabilis</name>
    <dbReference type="NCBI Taxonomy" id="981085"/>
    <lineage>
        <taxon>Eukaryota</taxon>
        <taxon>Viridiplantae</taxon>
        <taxon>Streptophyta</taxon>
        <taxon>Embryophyta</taxon>
        <taxon>Tracheophyta</taxon>
        <taxon>Spermatophyta</taxon>
        <taxon>Magnoliopsida</taxon>
        <taxon>eudicotyledons</taxon>
        <taxon>Gunneridae</taxon>
        <taxon>Pentapetalae</taxon>
        <taxon>rosids</taxon>
        <taxon>fabids</taxon>
        <taxon>Rosales</taxon>
        <taxon>Moraceae</taxon>
        <taxon>Moreae</taxon>
        <taxon>Morus</taxon>
    </lineage>
</organism>
<evidence type="ECO:0000256" key="1">
    <source>
        <dbReference type="SAM" id="MobiDB-lite"/>
    </source>
</evidence>
<dbReference type="AlphaFoldDB" id="W9QRY3"/>
<proteinExistence type="predicted"/>
<evidence type="ECO:0000313" key="3">
    <source>
        <dbReference type="Proteomes" id="UP000030645"/>
    </source>
</evidence>
<dbReference type="EMBL" id="KE344066">
    <property type="protein sequence ID" value="EXB52390.1"/>
    <property type="molecule type" value="Genomic_DNA"/>
</dbReference>
<evidence type="ECO:0000313" key="2">
    <source>
        <dbReference type="EMBL" id="EXB52390.1"/>
    </source>
</evidence>
<dbReference type="Proteomes" id="UP000030645">
    <property type="component" value="Unassembled WGS sequence"/>
</dbReference>
<name>W9QRY3_9ROSA</name>
<sequence>MADKNNLQKAVADIKPFDPTKKKKKKKTVVIDPADDSAQTALNVGREPENLREEDKGGVISMPSCPEPDYTYEELLGRVFRTQSRDYGRQA</sequence>
<keyword evidence="3" id="KW-1185">Reference proteome</keyword>
<gene>
    <name evidence="2" type="ORF">L484_012035</name>
</gene>
<protein>
    <submittedName>
        <fullName evidence="2">Uncharacterized protein</fullName>
    </submittedName>
</protein>
<feature type="region of interest" description="Disordered" evidence="1">
    <location>
        <begin position="1"/>
        <end position="30"/>
    </location>
</feature>